<dbReference type="EMBL" id="JBDKWZ010000012">
    <property type="protein sequence ID" value="MEN7550092.1"/>
    <property type="molecule type" value="Genomic_DNA"/>
</dbReference>
<keyword evidence="2" id="KW-1185">Reference proteome</keyword>
<sequence>MKKKLYTGAYLLESKDNKSQFGTIDALYMVESKFEKATLQLRVQDLQKIEFNEGFVSIELSLHQLETLSQTAKSVFENIRILKMLDKRQKLNSNAYIEHKESSS</sequence>
<name>A0AAW9RYU4_9BACT</name>
<dbReference type="RefSeq" id="WP_346822871.1">
    <property type="nucleotide sequence ID" value="NZ_JBDKWZ010000012.1"/>
</dbReference>
<protein>
    <submittedName>
        <fullName evidence="1">Uncharacterized protein</fullName>
    </submittedName>
</protein>
<accession>A0AAW9RYU4</accession>
<comment type="caution">
    <text evidence="1">The sequence shown here is derived from an EMBL/GenBank/DDBJ whole genome shotgun (WGS) entry which is preliminary data.</text>
</comment>
<gene>
    <name evidence="1" type="ORF">AAG747_19380</name>
</gene>
<reference evidence="1 2" key="1">
    <citation type="submission" date="2024-04" db="EMBL/GenBank/DDBJ databases">
        <title>Novel genus in family Flammeovirgaceae.</title>
        <authorList>
            <person name="Nguyen T.H."/>
            <person name="Vuong T.Q."/>
            <person name="Le H."/>
            <person name="Kim S.-G."/>
        </authorList>
    </citation>
    <scope>NUCLEOTIDE SEQUENCE [LARGE SCALE GENOMIC DNA]</scope>
    <source>
        <strain evidence="1 2">JCM 23209</strain>
    </source>
</reference>
<proteinExistence type="predicted"/>
<organism evidence="1 2">
    <name type="scientific">Rapidithrix thailandica</name>
    <dbReference type="NCBI Taxonomy" id="413964"/>
    <lineage>
        <taxon>Bacteria</taxon>
        <taxon>Pseudomonadati</taxon>
        <taxon>Bacteroidota</taxon>
        <taxon>Cytophagia</taxon>
        <taxon>Cytophagales</taxon>
        <taxon>Flammeovirgaceae</taxon>
        <taxon>Rapidithrix</taxon>
    </lineage>
</organism>
<dbReference type="AlphaFoldDB" id="A0AAW9RYU4"/>
<evidence type="ECO:0000313" key="2">
    <source>
        <dbReference type="Proteomes" id="UP001403385"/>
    </source>
</evidence>
<evidence type="ECO:0000313" key="1">
    <source>
        <dbReference type="EMBL" id="MEN7550092.1"/>
    </source>
</evidence>
<dbReference type="Proteomes" id="UP001403385">
    <property type="component" value="Unassembled WGS sequence"/>
</dbReference>